<dbReference type="InterPro" id="IPR027417">
    <property type="entry name" value="P-loop_NTPase"/>
</dbReference>
<evidence type="ECO:0000313" key="3">
    <source>
        <dbReference type="Proteomes" id="UP000254065"/>
    </source>
</evidence>
<accession>A0A378QXJ5</accession>
<proteinExistence type="predicted"/>
<name>A0A378QXJ5_9GAMM</name>
<evidence type="ECO:0000259" key="1">
    <source>
        <dbReference type="PROSITE" id="PS50943"/>
    </source>
</evidence>
<dbReference type="STRING" id="1122244.GCA_000426885_01734"/>
<dbReference type="Gene3D" id="1.10.260.40">
    <property type="entry name" value="lambda repressor-like DNA-binding domains"/>
    <property type="match status" value="1"/>
</dbReference>
<dbReference type="GO" id="GO:0003677">
    <property type="term" value="F:DNA binding"/>
    <property type="evidence" value="ECO:0007669"/>
    <property type="project" value="InterPro"/>
</dbReference>
<dbReference type="EMBL" id="UGQB01000004">
    <property type="protein sequence ID" value="STZ07187.1"/>
    <property type="molecule type" value="Genomic_DNA"/>
</dbReference>
<dbReference type="CDD" id="cd00093">
    <property type="entry name" value="HTH_XRE"/>
    <property type="match status" value="1"/>
</dbReference>
<dbReference type="RefSeq" id="WP_029103232.1">
    <property type="nucleotide sequence ID" value="NZ_UGQB01000004.1"/>
</dbReference>
<organism evidence="2 3">
    <name type="scientific">Moraxella caprae</name>
    <dbReference type="NCBI Taxonomy" id="90240"/>
    <lineage>
        <taxon>Bacteria</taxon>
        <taxon>Pseudomonadati</taxon>
        <taxon>Pseudomonadota</taxon>
        <taxon>Gammaproteobacteria</taxon>
        <taxon>Moraxellales</taxon>
        <taxon>Moraxellaceae</taxon>
        <taxon>Moraxella</taxon>
    </lineage>
</organism>
<dbReference type="SUPFAM" id="SSF47413">
    <property type="entry name" value="lambda repressor-like DNA-binding domains"/>
    <property type="match status" value="1"/>
</dbReference>
<dbReference type="InterPro" id="IPR010982">
    <property type="entry name" value="Lambda_DNA-bd_dom_sf"/>
</dbReference>
<dbReference type="AlphaFoldDB" id="A0A378QXJ5"/>
<dbReference type="InterPro" id="IPR052026">
    <property type="entry name" value="ExeA_AAA_ATPase_DNA-bind"/>
</dbReference>
<dbReference type="SMART" id="SM00530">
    <property type="entry name" value="HTH_XRE"/>
    <property type="match status" value="1"/>
</dbReference>
<reference evidence="2 3" key="1">
    <citation type="submission" date="2018-06" db="EMBL/GenBank/DDBJ databases">
        <authorList>
            <consortium name="Pathogen Informatics"/>
            <person name="Doyle S."/>
        </authorList>
    </citation>
    <scope>NUCLEOTIDE SEQUENCE [LARGE SCALE GENOMIC DNA]</scope>
    <source>
        <strain evidence="2 3">NCTC12877</strain>
    </source>
</reference>
<protein>
    <submittedName>
        <fullName evidence="2">Helix-turn-helix</fullName>
    </submittedName>
</protein>
<dbReference type="SUPFAM" id="SSF52540">
    <property type="entry name" value="P-loop containing nucleoside triphosphate hydrolases"/>
    <property type="match status" value="1"/>
</dbReference>
<feature type="domain" description="HTH cro/C1-type" evidence="1">
    <location>
        <begin position="6"/>
        <end position="48"/>
    </location>
</feature>
<dbReference type="Pfam" id="PF13401">
    <property type="entry name" value="AAA_22"/>
    <property type="match status" value="1"/>
</dbReference>
<gene>
    <name evidence="2" type="ORF">NCTC12877_00142</name>
</gene>
<dbReference type="Pfam" id="PF01381">
    <property type="entry name" value="HTH_3"/>
    <property type="match status" value="1"/>
</dbReference>
<keyword evidence="3" id="KW-1185">Reference proteome</keyword>
<dbReference type="InterPro" id="IPR049945">
    <property type="entry name" value="AAA_22"/>
</dbReference>
<evidence type="ECO:0000313" key="2">
    <source>
        <dbReference type="EMBL" id="STZ07187.1"/>
    </source>
</evidence>
<dbReference type="PANTHER" id="PTHR35894">
    <property type="entry name" value="GENERAL SECRETION PATHWAY PROTEIN A-RELATED"/>
    <property type="match status" value="1"/>
</dbReference>
<dbReference type="PROSITE" id="PS50943">
    <property type="entry name" value="HTH_CROC1"/>
    <property type="match status" value="1"/>
</dbReference>
<dbReference type="PANTHER" id="PTHR35894:SF5">
    <property type="entry name" value="MU-LIKE PROPHAGE FLUMU DNA TRANSPOSITION PROTEIN B"/>
    <property type="match status" value="1"/>
</dbReference>
<dbReference type="InterPro" id="IPR001387">
    <property type="entry name" value="Cro/C1-type_HTH"/>
</dbReference>
<dbReference type="GO" id="GO:0016887">
    <property type="term" value="F:ATP hydrolysis activity"/>
    <property type="evidence" value="ECO:0007669"/>
    <property type="project" value="InterPro"/>
</dbReference>
<sequence>MSVELLKQYQQDNGLSQAKLATLLGVSPAVISQYLKGEYKGDVDNIDKKVGEMLGRARDKACDVKTDFVAMPTAQKILEVCSMAHTMNDINLVIGEAGLGKTMAIKHYAQTFENVVLIETEPTFSPKVLLIELCNKLGIPPSRSNHDNIANIIEKLNGSDRLIIIDEAELLSYKCLEVIRRIHDKSGVGVILAGMPRLRTNLRGKRGEYKQLYSRIGFVCDLADRLPDDDIGELIFGVFGTNDFNDSFVKASGGNARRLSKLIRGVNRIAKMNNKPINAKMVERISQMLID</sequence>
<dbReference type="Gene3D" id="3.40.50.300">
    <property type="entry name" value="P-loop containing nucleotide triphosphate hydrolases"/>
    <property type="match status" value="1"/>
</dbReference>
<dbReference type="Proteomes" id="UP000254065">
    <property type="component" value="Unassembled WGS sequence"/>
</dbReference>
<dbReference type="OrthoDB" id="9801665at2"/>